<dbReference type="Proteomes" id="UP000269396">
    <property type="component" value="Unassembled WGS sequence"/>
</dbReference>
<sequence length="118" mass="13089">MKTSTSDGKHGVQWMAQNQLDDLEFSDHLALPSHTHQQMQMETTSVTAVVASVGLNIHKGKATSSNTTQRTPNNHIRLGNSGRGGISLTWTASSSMNEEDLMQMQRQGFLNQRQRSHI</sequence>
<keyword evidence="3" id="KW-1185">Reference proteome</keyword>
<name>A0A183PYT3_9TREM</name>
<proteinExistence type="predicted"/>
<feature type="region of interest" description="Disordered" evidence="1">
    <location>
        <begin position="60"/>
        <end position="84"/>
    </location>
</feature>
<evidence type="ECO:0000313" key="2">
    <source>
        <dbReference type="EMBL" id="VDP80056.1"/>
    </source>
</evidence>
<reference evidence="2 3" key="1">
    <citation type="submission" date="2018-11" db="EMBL/GenBank/DDBJ databases">
        <authorList>
            <consortium name="Pathogen Informatics"/>
        </authorList>
    </citation>
    <scope>NUCLEOTIDE SEQUENCE [LARGE SCALE GENOMIC DNA]</scope>
    <source>
        <strain>Denwood</strain>
        <strain evidence="3">Zambia</strain>
    </source>
</reference>
<evidence type="ECO:0000313" key="3">
    <source>
        <dbReference type="Proteomes" id="UP000269396"/>
    </source>
</evidence>
<organism evidence="2 3">
    <name type="scientific">Schistosoma mattheei</name>
    <dbReference type="NCBI Taxonomy" id="31246"/>
    <lineage>
        <taxon>Eukaryota</taxon>
        <taxon>Metazoa</taxon>
        <taxon>Spiralia</taxon>
        <taxon>Lophotrochozoa</taxon>
        <taxon>Platyhelminthes</taxon>
        <taxon>Trematoda</taxon>
        <taxon>Digenea</taxon>
        <taxon>Strigeidida</taxon>
        <taxon>Schistosomatoidea</taxon>
        <taxon>Schistosomatidae</taxon>
        <taxon>Schistosoma</taxon>
    </lineage>
</organism>
<protein>
    <submittedName>
        <fullName evidence="2">Uncharacterized protein</fullName>
    </submittedName>
</protein>
<dbReference type="AlphaFoldDB" id="A0A183PYT3"/>
<accession>A0A183PYT3</accession>
<evidence type="ECO:0000256" key="1">
    <source>
        <dbReference type="SAM" id="MobiDB-lite"/>
    </source>
</evidence>
<gene>
    <name evidence="2" type="ORF">SMTD_LOCUS19519</name>
</gene>
<dbReference type="EMBL" id="UZAL01042472">
    <property type="protein sequence ID" value="VDP80056.1"/>
    <property type="molecule type" value="Genomic_DNA"/>
</dbReference>
<feature type="compositionally biased region" description="Polar residues" evidence="1">
    <location>
        <begin position="62"/>
        <end position="74"/>
    </location>
</feature>